<accession>A0A286RDT4</accession>
<proteinExistence type="predicted"/>
<keyword evidence="2" id="KW-1185">Reference proteome</keyword>
<evidence type="ECO:0000313" key="2">
    <source>
        <dbReference type="Proteomes" id="UP000215086"/>
    </source>
</evidence>
<protein>
    <submittedName>
        <fullName evidence="1">Uncharacterized protein</fullName>
    </submittedName>
</protein>
<dbReference type="AlphaFoldDB" id="A0A286RDT4"/>
<reference evidence="1 2" key="1">
    <citation type="journal article" name="Front. Microbiol.">
        <title>Sugar Metabolism of the First Thermophilic Planctomycete Thermogutta terrifontis: Comparative Genomic and Transcriptomic Approaches.</title>
        <authorList>
            <person name="Elcheninov A.G."/>
            <person name="Menzel P."/>
            <person name="Gudbergsdottir S.R."/>
            <person name="Slesarev A.I."/>
            <person name="Kadnikov V.V."/>
            <person name="Krogh A."/>
            <person name="Bonch-Osmolovskaya E.A."/>
            <person name="Peng X."/>
            <person name="Kublanov I.V."/>
        </authorList>
    </citation>
    <scope>NUCLEOTIDE SEQUENCE [LARGE SCALE GENOMIC DNA]</scope>
    <source>
        <strain evidence="1 2">R1</strain>
    </source>
</reference>
<name>A0A286RDT4_9BACT</name>
<sequence>MAAVMGLKNGLKRPFPATTCGRAKREQLYFRDLRVGAIHE</sequence>
<dbReference type="Proteomes" id="UP000215086">
    <property type="component" value="Chromosome"/>
</dbReference>
<evidence type="ECO:0000313" key="1">
    <source>
        <dbReference type="EMBL" id="ASV74126.1"/>
    </source>
</evidence>
<organism evidence="1 2">
    <name type="scientific">Thermogutta terrifontis</name>
    <dbReference type="NCBI Taxonomy" id="1331910"/>
    <lineage>
        <taxon>Bacteria</taxon>
        <taxon>Pseudomonadati</taxon>
        <taxon>Planctomycetota</taxon>
        <taxon>Planctomycetia</taxon>
        <taxon>Pirellulales</taxon>
        <taxon>Thermoguttaceae</taxon>
        <taxon>Thermogutta</taxon>
    </lineage>
</organism>
<dbReference type="KEGG" id="ttf:THTE_1524"/>
<gene>
    <name evidence="1" type="ORF">THTE_1524</name>
</gene>
<dbReference type="EMBL" id="CP018477">
    <property type="protein sequence ID" value="ASV74126.1"/>
    <property type="molecule type" value="Genomic_DNA"/>
</dbReference>